<dbReference type="PANTHER" id="PTHR37298">
    <property type="entry name" value="UPF0111 PROTEIN YKAA"/>
    <property type="match status" value="1"/>
</dbReference>
<comment type="caution">
    <text evidence="2">The sequence shown here is derived from an EMBL/GenBank/DDBJ whole genome shotgun (WGS) entry which is preliminary data.</text>
</comment>
<gene>
    <name evidence="2" type="ORF">RKE40_03855</name>
</gene>
<organism evidence="2 3">
    <name type="scientific">Bosea rubneri</name>
    <dbReference type="NCBI Taxonomy" id="3075434"/>
    <lineage>
        <taxon>Bacteria</taxon>
        <taxon>Pseudomonadati</taxon>
        <taxon>Pseudomonadota</taxon>
        <taxon>Alphaproteobacteria</taxon>
        <taxon>Hyphomicrobiales</taxon>
        <taxon>Boseaceae</taxon>
        <taxon>Bosea</taxon>
    </lineage>
</organism>
<dbReference type="InterPro" id="IPR018445">
    <property type="entry name" value="Put_Phosphate_transp_reg"/>
</dbReference>
<dbReference type="EMBL" id="JAWDID010000003">
    <property type="protein sequence ID" value="MDU0338996.1"/>
    <property type="molecule type" value="Genomic_DNA"/>
</dbReference>
<dbReference type="Proteomes" id="UP001254257">
    <property type="component" value="Unassembled WGS sequence"/>
</dbReference>
<name>A0ABU3S2R0_9HYPH</name>
<dbReference type="InterPro" id="IPR038078">
    <property type="entry name" value="PhoU-like_sf"/>
</dbReference>
<proteinExistence type="inferred from homology"/>
<comment type="similarity">
    <text evidence="1">Belongs to the UPF0111 family.</text>
</comment>
<keyword evidence="3" id="KW-1185">Reference proteome</keyword>
<dbReference type="Gene3D" id="1.20.58.220">
    <property type="entry name" value="Phosphate transport system protein phou homolog 2, domain 2"/>
    <property type="match status" value="1"/>
</dbReference>
<evidence type="ECO:0000313" key="2">
    <source>
        <dbReference type="EMBL" id="MDU0338996.1"/>
    </source>
</evidence>
<dbReference type="PANTHER" id="PTHR37298:SF1">
    <property type="entry name" value="UPF0111 PROTEIN YKAA"/>
    <property type="match status" value="1"/>
</dbReference>
<accession>A0ABU3S2R0</accession>
<reference evidence="2 3" key="1">
    <citation type="submission" date="2023-09" db="EMBL/GenBank/DDBJ databases">
        <title>Whole genome shotgun sequencing (WGS) of Bosea sp. ZW T0_25, isolated from stored onions (Allium cepa).</title>
        <authorList>
            <person name="Stoll D.A."/>
            <person name="Huch M."/>
        </authorList>
    </citation>
    <scope>NUCLEOTIDE SEQUENCE [LARGE SCALE GENOMIC DNA]</scope>
    <source>
        <strain evidence="2 3">ZW T0_25</strain>
    </source>
</reference>
<evidence type="ECO:0000256" key="1">
    <source>
        <dbReference type="ARBA" id="ARBA00008591"/>
    </source>
</evidence>
<dbReference type="RefSeq" id="WP_316016957.1">
    <property type="nucleotide sequence ID" value="NZ_JAWDID010000003.1"/>
</dbReference>
<sequence>MLGWFQKLLPKEPKFFDLFEAHAVPLVAGAKALDALLSGRMPVEAGCAEIFKQEDLADEVAGEVMLETGRSFITPFDRGDIEELIGSMDDAIDQMKKTAKAIALYEVEAFEPGMAELGAVIVQASERVAVLLPMLRDIKKHAIAIGALAKEIGAIEEHSDEIHGDGLKALFRAHRGGDAMGFIVGAEIYDHLEKVVDRLEDVAKRVSRIVLEHL</sequence>
<dbReference type="InterPro" id="IPR052912">
    <property type="entry name" value="UPF0111_domain"/>
</dbReference>
<dbReference type="Pfam" id="PF01865">
    <property type="entry name" value="PhoU_div"/>
    <property type="match status" value="1"/>
</dbReference>
<protein>
    <submittedName>
        <fullName evidence="2">DUF47 family protein</fullName>
    </submittedName>
</protein>
<evidence type="ECO:0000313" key="3">
    <source>
        <dbReference type="Proteomes" id="UP001254257"/>
    </source>
</evidence>